<protein>
    <submittedName>
        <fullName evidence="1">Uncharacterized protein</fullName>
    </submittedName>
</protein>
<comment type="caution">
    <text evidence="1">The sequence shown here is derived from an EMBL/GenBank/DDBJ whole genome shotgun (WGS) entry which is preliminary data.</text>
</comment>
<dbReference type="RefSeq" id="WP_250857766.1">
    <property type="nucleotide sequence ID" value="NZ_JAGSOJ010000001.1"/>
</dbReference>
<accession>A0A9J6NY39</accession>
<dbReference type="AlphaFoldDB" id="A0A9J6NY39"/>
<organism evidence="1 2">
    <name type="scientific">Oceanirhabdus seepicola</name>
    <dbReference type="NCBI Taxonomy" id="2828781"/>
    <lineage>
        <taxon>Bacteria</taxon>
        <taxon>Bacillati</taxon>
        <taxon>Bacillota</taxon>
        <taxon>Clostridia</taxon>
        <taxon>Eubacteriales</taxon>
        <taxon>Clostridiaceae</taxon>
        <taxon>Oceanirhabdus</taxon>
    </lineage>
</organism>
<name>A0A9J6NY39_9CLOT</name>
<gene>
    <name evidence="1" type="ORF">KDK92_04045</name>
</gene>
<dbReference type="EMBL" id="JAGSOJ010000001">
    <property type="protein sequence ID" value="MCM1988902.1"/>
    <property type="molecule type" value="Genomic_DNA"/>
</dbReference>
<evidence type="ECO:0000313" key="1">
    <source>
        <dbReference type="EMBL" id="MCM1988902.1"/>
    </source>
</evidence>
<dbReference type="Proteomes" id="UP001056429">
    <property type="component" value="Unassembled WGS sequence"/>
</dbReference>
<reference evidence="1" key="1">
    <citation type="journal article" date="2021" name="mSystems">
        <title>Bacteria and Archaea Synergistically Convert Glycine Betaine to Biogenic Methane in the Formosa Cold Seep of the South China Sea.</title>
        <authorList>
            <person name="Li L."/>
            <person name="Zhang W."/>
            <person name="Zhang S."/>
            <person name="Song L."/>
            <person name="Sun Q."/>
            <person name="Zhang H."/>
            <person name="Xiang H."/>
            <person name="Dong X."/>
        </authorList>
    </citation>
    <scope>NUCLEOTIDE SEQUENCE</scope>
    <source>
        <strain evidence="1">ZWT</strain>
    </source>
</reference>
<proteinExistence type="predicted"/>
<sequence>MDQFEKEIKIIVDLHSEESIKNALDEYIELFESGKVGEDKKIGDIEFVKEEGNEIRTLLLGDCPTKEEVIEYYMFVRLIECKENAQEELEKMKCHYGHPIYFSEALLFSSACSYPNLNEKVVKACEMIANYSKKENDTWSLWVDDEYLAGIDALYFLAKKDPAYLYLIAEYIIPYWDDEHAPLVIEDYFKKLFEVYGMRKEFIKAYVISDNSYARGNMFPEWDYLKEHFEKNPDDYSYFKELSIEKYVKEESLMTEYGEHRIKELYTDIVGIDCDEELPEYWKNEYEAVCKEIEEKRN</sequence>
<evidence type="ECO:0000313" key="2">
    <source>
        <dbReference type="Proteomes" id="UP001056429"/>
    </source>
</evidence>
<reference evidence="1" key="2">
    <citation type="submission" date="2021-04" db="EMBL/GenBank/DDBJ databases">
        <authorList>
            <person name="Dong X."/>
        </authorList>
    </citation>
    <scope>NUCLEOTIDE SEQUENCE</scope>
    <source>
        <strain evidence="1">ZWT</strain>
    </source>
</reference>
<keyword evidence="2" id="KW-1185">Reference proteome</keyword>